<proteinExistence type="predicted"/>
<dbReference type="PROSITE" id="PS51819">
    <property type="entry name" value="VOC"/>
    <property type="match status" value="1"/>
</dbReference>
<evidence type="ECO:0000259" key="1">
    <source>
        <dbReference type="PROSITE" id="PS51819"/>
    </source>
</evidence>
<dbReference type="InterPro" id="IPR053863">
    <property type="entry name" value="Glyoxy/Ble-like_N"/>
</dbReference>
<gene>
    <name evidence="2" type="ORF">HA338_17860</name>
</gene>
<dbReference type="SUPFAM" id="SSF54593">
    <property type="entry name" value="Glyoxalase/Bleomycin resistance protein/Dihydroxybiphenyl dioxygenase"/>
    <property type="match status" value="1"/>
</dbReference>
<dbReference type="GeneID" id="1473900"/>
<protein>
    <submittedName>
        <fullName evidence="2">VOC family protein</fullName>
    </submittedName>
</protein>
<evidence type="ECO:0000313" key="2">
    <source>
        <dbReference type="EMBL" id="HIH95785.1"/>
    </source>
</evidence>
<comment type="caution">
    <text evidence="2">The sequence shown here is derived from an EMBL/GenBank/DDBJ whole genome shotgun (WGS) entry which is preliminary data.</text>
</comment>
<dbReference type="Pfam" id="PF22677">
    <property type="entry name" value="Ble-like_N"/>
    <property type="match status" value="1"/>
</dbReference>
<dbReference type="PANTHER" id="PTHR33993">
    <property type="entry name" value="GLYOXALASE-RELATED"/>
    <property type="match status" value="1"/>
</dbReference>
<dbReference type="InterPro" id="IPR029068">
    <property type="entry name" value="Glyas_Bleomycin-R_OHBP_Dase"/>
</dbReference>
<accession>A0A832SMG7</accession>
<dbReference type="OMA" id="WQAPNKI"/>
<dbReference type="PANTHER" id="PTHR33993:SF2">
    <property type="entry name" value="VOC DOMAIN-CONTAINING PROTEIN"/>
    <property type="match status" value="1"/>
</dbReference>
<dbReference type="Gene3D" id="3.10.180.10">
    <property type="entry name" value="2,3-Dihydroxybiphenyl 1,2-Dioxygenase, domain 1"/>
    <property type="match status" value="1"/>
</dbReference>
<dbReference type="InterPro" id="IPR037523">
    <property type="entry name" value="VOC_core"/>
</dbReference>
<dbReference type="RefSeq" id="WP_011022005.1">
    <property type="nucleotide sequence ID" value="NZ_DUJU01000196.1"/>
</dbReference>
<evidence type="ECO:0000313" key="3">
    <source>
        <dbReference type="Proteomes" id="UP000600774"/>
    </source>
</evidence>
<sequence length="123" mass="13770">MPTIVHFDVPADDPARAKKFYAELFGWKFEKPFETMEYYLIETEDLEGKAGPGGGLGKRGAPDQRIMNYIGVPSIEEYLSKVEKLGGKVVMAKTAVPGWGYLAICTDTENNTFGLWQDEKETK</sequence>
<dbReference type="Proteomes" id="UP000600774">
    <property type="component" value="Unassembled WGS sequence"/>
</dbReference>
<feature type="domain" description="VOC" evidence="1">
    <location>
        <begin position="3"/>
        <end position="118"/>
    </location>
</feature>
<name>A0A832SMG7_9EURY</name>
<reference evidence="2" key="1">
    <citation type="journal article" date="2020" name="bioRxiv">
        <title>A rank-normalized archaeal taxonomy based on genome phylogeny resolves widespread incomplete and uneven classifications.</title>
        <authorList>
            <person name="Rinke C."/>
            <person name="Chuvochina M."/>
            <person name="Mussig A.J."/>
            <person name="Chaumeil P.-A."/>
            <person name="Waite D.W."/>
            <person name="Whitman W.B."/>
            <person name="Parks D.H."/>
            <person name="Hugenholtz P."/>
        </authorList>
    </citation>
    <scope>NUCLEOTIDE SEQUENCE</scope>
    <source>
        <strain evidence="2">UBA8876</strain>
    </source>
</reference>
<dbReference type="CDD" id="cd07247">
    <property type="entry name" value="SgaA_N_like"/>
    <property type="match status" value="1"/>
</dbReference>
<dbReference type="AlphaFoldDB" id="A0A832SMG7"/>
<organism evidence="2 3">
    <name type="scientific">Methanosarcina acetivorans</name>
    <dbReference type="NCBI Taxonomy" id="2214"/>
    <lineage>
        <taxon>Archaea</taxon>
        <taxon>Methanobacteriati</taxon>
        <taxon>Methanobacteriota</taxon>
        <taxon>Stenosarchaea group</taxon>
        <taxon>Methanomicrobia</taxon>
        <taxon>Methanosarcinales</taxon>
        <taxon>Methanosarcinaceae</taxon>
        <taxon>Methanosarcina</taxon>
    </lineage>
</organism>
<dbReference type="EMBL" id="DUJU01000196">
    <property type="protein sequence ID" value="HIH95785.1"/>
    <property type="molecule type" value="Genomic_DNA"/>
</dbReference>
<dbReference type="InterPro" id="IPR052164">
    <property type="entry name" value="Anthracycline_SecMetBiosynth"/>
</dbReference>